<evidence type="ECO:0000256" key="7">
    <source>
        <dbReference type="ARBA" id="ARBA00022840"/>
    </source>
</evidence>
<dbReference type="SUPFAM" id="SSF52540">
    <property type="entry name" value="P-loop containing nucleoside triphosphate hydrolases"/>
    <property type="match status" value="1"/>
</dbReference>
<evidence type="ECO:0000256" key="4">
    <source>
        <dbReference type="ARBA" id="ARBA00022490"/>
    </source>
</evidence>
<protein>
    <recommendedName>
        <fullName evidence="3">DNA replication and repair protein RecF</fullName>
    </recommendedName>
</protein>
<dbReference type="Gene3D" id="1.20.1050.90">
    <property type="entry name" value="RecF/RecN/SMC, N-terminal domain"/>
    <property type="match status" value="1"/>
</dbReference>
<comment type="similarity">
    <text evidence="2">Belongs to the RecF family.</text>
</comment>
<keyword evidence="6" id="KW-0547">Nucleotide-binding</keyword>
<dbReference type="PANTHER" id="PTHR32182">
    <property type="entry name" value="DNA REPLICATION AND REPAIR PROTEIN RECF"/>
    <property type="match status" value="1"/>
</dbReference>
<dbReference type="GO" id="GO:0005737">
    <property type="term" value="C:cytoplasm"/>
    <property type="evidence" value="ECO:0007669"/>
    <property type="project" value="UniProtKB-SubCell"/>
</dbReference>
<name>A0A382A1L5_9ZZZZ</name>
<keyword evidence="7" id="KW-0067">ATP-binding</keyword>
<evidence type="ECO:0000256" key="6">
    <source>
        <dbReference type="ARBA" id="ARBA00022741"/>
    </source>
</evidence>
<dbReference type="AlphaFoldDB" id="A0A382A1L5"/>
<dbReference type="EMBL" id="UINC01023542">
    <property type="protein sequence ID" value="SVA95405.1"/>
    <property type="molecule type" value="Genomic_DNA"/>
</dbReference>
<evidence type="ECO:0000256" key="1">
    <source>
        <dbReference type="ARBA" id="ARBA00004496"/>
    </source>
</evidence>
<dbReference type="NCBIfam" id="TIGR00611">
    <property type="entry name" value="recf"/>
    <property type="match status" value="1"/>
</dbReference>
<comment type="subcellular location">
    <subcellularLocation>
        <location evidence="1">Cytoplasm</location>
    </subcellularLocation>
</comment>
<accession>A0A382A1L5</accession>
<reference evidence="10" key="1">
    <citation type="submission" date="2018-05" db="EMBL/GenBank/DDBJ databases">
        <authorList>
            <person name="Lanie J.A."/>
            <person name="Ng W.-L."/>
            <person name="Kazmierczak K.M."/>
            <person name="Andrzejewski T.M."/>
            <person name="Davidsen T.M."/>
            <person name="Wayne K.J."/>
            <person name="Tettelin H."/>
            <person name="Glass J.I."/>
            <person name="Rusch D."/>
            <person name="Podicherti R."/>
            <person name="Tsui H.-C.T."/>
            <person name="Winkler M.E."/>
        </authorList>
    </citation>
    <scope>NUCLEOTIDE SEQUENCE</scope>
</reference>
<dbReference type="GO" id="GO:0000731">
    <property type="term" value="P:DNA synthesis involved in DNA repair"/>
    <property type="evidence" value="ECO:0007669"/>
    <property type="project" value="TreeGrafter"/>
</dbReference>
<dbReference type="InterPro" id="IPR001238">
    <property type="entry name" value="DNA-binding_RecF"/>
</dbReference>
<dbReference type="InterPro" id="IPR018078">
    <property type="entry name" value="DNA-binding_RecF_CS"/>
</dbReference>
<dbReference type="InterPro" id="IPR027417">
    <property type="entry name" value="P-loop_NTPase"/>
</dbReference>
<proteinExistence type="inferred from homology"/>
<evidence type="ECO:0000256" key="3">
    <source>
        <dbReference type="ARBA" id="ARBA00020170"/>
    </source>
</evidence>
<dbReference type="GO" id="GO:0006260">
    <property type="term" value="P:DNA replication"/>
    <property type="evidence" value="ECO:0007669"/>
    <property type="project" value="UniProtKB-KW"/>
</dbReference>
<gene>
    <name evidence="10" type="ORF">METZ01_LOCUS148259</name>
</gene>
<keyword evidence="4" id="KW-0963">Cytoplasm</keyword>
<evidence type="ECO:0000259" key="9">
    <source>
        <dbReference type="Pfam" id="PF02463"/>
    </source>
</evidence>
<dbReference type="GO" id="GO:0006302">
    <property type="term" value="P:double-strand break repair"/>
    <property type="evidence" value="ECO:0007669"/>
    <property type="project" value="TreeGrafter"/>
</dbReference>
<evidence type="ECO:0000256" key="2">
    <source>
        <dbReference type="ARBA" id="ARBA00008016"/>
    </source>
</evidence>
<evidence type="ECO:0000313" key="10">
    <source>
        <dbReference type="EMBL" id="SVA95405.1"/>
    </source>
</evidence>
<dbReference type="PROSITE" id="PS00618">
    <property type="entry name" value="RECF_2"/>
    <property type="match status" value="1"/>
</dbReference>
<dbReference type="HAMAP" id="MF_00365">
    <property type="entry name" value="RecF"/>
    <property type="match status" value="1"/>
</dbReference>
<dbReference type="GO" id="GO:0003697">
    <property type="term" value="F:single-stranded DNA binding"/>
    <property type="evidence" value="ECO:0007669"/>
    <property type="project" value="InterPro"/>
</dbReference>
<dbReference type="InterPro" id="IPR042174">
    <property type="entry name" value="RecF_2"/>
</dbReference>
<keyword evidence="5" id="KW-0235">DNA replication</keyword>
<dbReference type="Gene3D" id="3.40.50.300">
    <property type="entry name" value="P-loop containing nucleotide triphosphate hydrolases"/>
    <property type="match status" value="1"/>
</dbReference>
<sequence length="357" mass="41063">MAIIEKLHILRFRNLDNQYLEPNTNTNLFIGGNGQGKTNLIEALYYLGHNRSFKSKNIKDVVPLEKESLQIDAVVDGVRVLLKKSKNKNTILFNQQKVSSNSKLTHLIPTQIISPDRGFVVGGPPKLKRSYLDWGVFHVKPGILKTYKSYNKALKNTNALLTNNNTKQLDHWLAQIATLSVEISSARVDYVEKLKKTPFVPLKELIKQNNKFDFLLQSGWTKEVNHLDQESIYKYLIKNKGSFARIKHLNYGPHKATIDYYINNQNEQHFSRGEQKKLSLFYWIMQVLMMVELNIKPIVLIDDVSSELDQEKIDSILDFLNKLGVQIFVTDIGNKPLSVDKKRTAIYHIDKGVILKK</sequence>
<evidence type="ECO:0000256" key="5">
    <source>
        <dbReference type="ARBA" id="ARBA00022705"/>
    </source>
</evidence>
<dbReference type="PANTHER" id="PTHR32182:SF0">
    <property type="entry name" value="DNA REPLICATION AND REPAIR PROTEIN RECF"/>
    <property type="match status" value="1"/>
</dbReference>
<dbReference type="Pfam" id="PF02463">
    <property type="entry name" value="SMC_N"/>
    <property type="match status" value="1"/>
</dbReference>
<feature type="domain" description="RecF/RecN/SMC N-terminal" evidence="9">
    <location>
        <begin position="4"/>
        <end position="353"/>
    </location>
</feature>
<dbReference type="GO" id="GO:0005524">
    <property type="term" value="F:ATP binding"/>
    <property type="evidence" value="ECO:0007669"/>
    <property type="project" value="UniProtKB-KW"/>
</dbReference>
<dbReference type="InterPro" id="IPR003395">
    <property type="entry name" value="RecF/RecN/SMC_N"/>
</dbReference>
<keyword evidence="8" id="KW-0238">DNA-binding</keyword>
<evidence type="ECO:0000256" key="8">
    <source>
        <dbReference type="ARBA" id="ARBA00023125"/>
    </source>
</evidence>
<organism evidence="10">
    <name type="scientific">marine metagenome</name>
    <dbReference type="NCBI Taxonomy" id="408172"/>
    <lineage>
        <taxon>unclassified sequences</taxon>
        <taxon>metagenomes</taxon>
        <taxon>ecological metagenomes</taxon>
    </lineage>
</organism>